<sequence>MINLCHNVGGAVGVTGKKLLFVVSGPSGVGKSTLCRHILKTIPDIRLSVSYTTRKPRSGETDGKEYKFISETEFHTKISEHAFAEYAEVYGRLYGTPWKELEQESGSNTDILLDIDVQGARQVMKTLQKAVTVFILPPSLEVLRTRLVERATDTTDEQERRFQKSQDEMRSYSEYQYTIRNETLEQAIEELQSVIMAERVRTTHIDAAHVFR</sequence>
<keyword evidence="5 9" id="KW-0547">Nucleotide-binding</keyword>
<organism evidence="12 13">
    <name type="scientific">Candidatus Nitrospira neomarina</name>
    <dbReference type="NCBI Taxonomy" id="3020899"/>
    <lineage>
        <taxon>Bacteria</taxon>
        <taxon>Pseudomonadati</taxon>
        <taxon>Nitrospirota</taxon>
        <taxon>Nitrospiria</taxon>
        <taxon>Nitrospirales</taxon>
        <taxon>Nitrospiraceae</taxon>
        <taxon>Nitrospira</taxon>
    </lineage>
</organism>
<dbReference type="HAMAP" id="MF_00328">
    <property type="entry name" value="Guanylate_kinase"/>
    <property type="match status" value="1"/>
</dbReference>
<keyword evidence="7 9" id="KW-0067">ATP-binding</keyword>
<feature type="domain" description="Guanylate kinase-like" evidence="11">
    <location>
        <begin position="18"/>
        <end position="196"/>
    </location>
</feature>
<evidence type="ECO:0000256" key="2">
    <source>
        <dbReference type="ARBA" id="ARBA00012961"/>
    </source>
</evidence>
<comment type="catalytic activity">
    <reaction evidence="9">
        <text>GMP + ATP = GDP + ADP</text>
        <dbReference type="Rhea" id="RHEA:20780"/>
        <dbReference type="ChEBI" id="CHEBI:30616"/>
        <dbReference type="ChEBI" id="CHEBI:58115"/>
        <dbReference type="ChEBI" id="CHEBI:58189"/>
        <dbReference type="ChEBI" id="CHEBI:456216"/>
        <dbReference type="EC" id="2.7.4.8"/>
    </reaction>
</comment>
<dbReference type="FunFam" id="3.30.63.10:FF:000002">
    <property type="entry name" value="Guanylate kinase 1"/>
    <property type="match status" value="1"/>
</dbReference>
<dbReference type="EC" id="2.7.4.8" evidence="2 9"/>
<dbReference type="Proteomes" id="UP001302494">
    <property type="component" value="Chromosome"/>
</dbReference>
<evidence type="ECO:0000313" key="13">
    <source>
        <dbReference type="Proteomes" id="UP001302494"/>
    </source>
</evidence>
<dbReference type="SUPFAM" id="SSF52540">
    <property type="entry name" value="P-loop containing nucleoside triphosphate hydrolases"/>
    <property type="match status" value="1"/>
</dbReference>
<dbReference type="InterPro" id="IPR027417">
    <property type="entry name" value="P-loop_NTPase"/>
</dbReference>
<comment type="function">
    <text evidence="9">Essential for recycling GMP and indirectly, cGMP.</text>
</comment>
<evidence type="ECO:0000259" key="11">
    <source>
        <dbReference type="PROSITE" id="PS50052"/>
    </source>
</evidence>
<evidence type="ECO:0000256" key="5">
    <source>
        <dbReference type="ARBA" id="ARBA00022741"/>
    </source>
</evidence>
<comment type="subcellular location">
    <subcellularLocation>
        <location evidence="9">Cytoplasm</location>
    </subcellularLocation>
</comment>
<dbReference type="InterPro" id="IPR020590">
    <property type="entry name" value="Guanylate_kinase_CS"/>
</dbReference>
<dbReference type="PANTHER" id="PTHR23117:SF13">
    <property type="entry name" value="GUANYLATE KINASE"/>
    <property type="match status" value="1"/>
</dbReference>
<dbReference type="GO" id="GO:0005524">
    <property type="term" value="F:ATP binding"/>
    <property type="evidence" value="ECO:0007669"/>
    <property type="project" value="UniProtKB-UniRule"/>
</dbReference>
<dbReference type="SMART" id="SM00072">
    <property type="entry name" value="GuKc"/>
    <property type="match status" value="1"/>
</dbReference>
<dbReference type="CDD" id="cd00071">
    <property type="entry name" value="GMPK"/>
    <property type="match status" value="1"/>
</dbReference>
<feature type="binding site" evidence="9">
    <location>
        <begin position="25"/>
        <end position="32"/>
    </location>
    <ligand>
        <name>ATP</name>
        <dbReference type="ChEBI" id="CHEBI:30616"/>
    </ligand>
</feature>
<proteinExistence type="inferred from homology"/>
<name>A0AA96GGB4_9BACT</name>
<keyword evidence="4 9" id="KW-0808">Transferase</keyword>
<dbReference type="AlphaFoldDB" id="A0AA96GGB4"/>
<dbReference type="PANTHER" id="PTHR23117">
    <property type="entry name" value="GUANYLATE KINASE-RELATED"/>
    <property type="match status" value="1"/>
</dbReference>
<evidence type="ECO:0000256" key="10">
    <source>
        <dbReference type="SAM" id="Coils"/>
    </source>
</evidence>
<gene>
    <name evidence="9 12" type="primary">gmk</name>
    <name evidence="12" type="ORF">PQG83_19240</name>
</gene>
<evidence type="ECO:0000256" key="9">
    <source>
        <dbReference type="HAMAP-Rule" id="MF_00328"/>
    </source>
</evidence>
<dbReference type="Gene3D" id="3.30.63.10">
    <property type="entry name" value="Guanylate Kinase phosphate binding domain"/>
    <property type="match status" value="1"/>
</dbReference>
<dbReference type="Pfam" id="PF00625">
    <property type="entry name" value="Guanylate_kin"/>
    <property type="match status" value="1"/>
</dbReference>
<accession>A0AA96GGB4</accession>
<keyword evidence="13" id="KW-1185">Reference proteome</keyword>
<dbReference type="PROSITE" id="PS00856">
    <property type="entry name" value="GUANYLATE_KINASE_1"/>
    <property type="match status" value="1"/>
</dbReference>
<dbReference type="Gene3D" id="3.40.50.300">
    <property type="entry name" value="P-loop containing nucleotide triphosphate hydrolases"/>
    <property type="match status" value="1"/>
</dbReference>
<dbReference type="NCBIfam" id="TIGR03263">
    <property type="entry name" value="guanyl_kin"/>
    <property type="match status" value="1"/>
</dbReference>
<feature type="coiled-coil region" evidence="10">
    <location>
        <begin position="148"/>
        <end position="201"/>
    </location>
</feature>
<dbReference type="InterPro" id="IPR008144">
    <property type="entry name" value="Guanylate_kin-like_dom"/>
</dbReference>
<evidence type="ECO:0000256" key="3">
    <source>
        <dbReference type="ARBA" id="ARBA00016296"/>
    </source>
</evidence>
<dbReference type="PROSITE" id="PS50052">
    <property type="entry name" value="GUANYLATE_KINASE_2"/>
    <property type="match status" value="1"/>
</dbReference>
<evidence type="ECO:0000313" key="12">
    <source>
        <dbReference type="EMBL" id="WNM61854.1"/>
    </source>
</evidence>
<evidence type="ECO:0000256" key="7">
    <source>
        <dbReference type="ARBA" id="ARBA00022840"/>
    </source>
</evidence>
<evidence type="ECO:0000256" key="1">
    <source>
        <dbReference type="ARBA" id="ARBA00005790"/>
    </source>
</evidence>
<evidence type="ECO:0000256" key="4">
    <source>
        <dbReference type="ARBA" id="ARBA00022679"/>
    </source>
</evidence>
<evidence type="ECO:0000256" key="6">
    <source>
        <dbReference type="ARBA" id="ARBA00022777"/>
    </source>
</evidence>
<comment type="similarity">
    <text evidence="1 9">Belongs to the guanylate kinase family.</text>
</comment>
<keyword evidence="10" id="KW-0175">Coiled coil</keyword>
<keyword evidence="9" id="KW-0963">Cytoplasm</keyword>
<dbReference type="KEGG" id="nneo:PQG83_19240"/>
<evidence type="ECO:0000256" key="8">
    <source>
        <dbReference type="ARBA" id="ARBA00030128"/>
    </source>
</evidence>
<dbReference type="GO" id="GO:0005829">
    <property type="term" value="C:cytosol"/>
    <property type="evidence" value="ECO:0007669"/>
    <property type="project" value="TreeGrafter"/>
</dbReference>
<dbReference type="InterPro" id="IPR008145">
    <property type="entry name" value="GK/Ca_channel_bsu"/>
</dbReference>
<dbReference type="RefSeq" id="WP_312744470.1">
    <property type="nucleotide sequence ID" value="NZ_CP116968.1"/>
</dbReference>
<keyword evidence="6 9" id="KW-0418">Kinase</keyword>
<dbReference type="InterPro" id="IPR017665">
    <property type="entry name" value="Guanylate_kinase"/>
</dbReference>
<dbReference type="GO" id="GO:0004385">
    <property type="term" value="F:GMP kinase activity"/>
    <property type="evidence" value="ECO:0007669"/>
    <property type="project" value="UniProtKB-UniRule"/>
</dbReference>
<reference evidence="12 13" key="1">
    <citation type="submission" date="2023-01" db="EMBL/GenBank/DDBJ databases">
        <title>Cultivation and genomic characterization of new, ubiquitous marine nitrite-oxidizing bacteria from the Nitrospirales.</title>
        <authorList>
            <person name="Mueller A.J."/>
            <person name="Daebeler A."/>
            <person name="Herbold C.W."/>
            <person name="Kirkegaard R.H."/>
            <person name="Daims H."/>
        </authorList>
    </citation>
    <scope>NUCLEOTIDE SEQUENCE [LARGE SCALE GENOMIC DNA]</scope>
    <source>
        <strain evidence="12 13">DK</strain>
    </source>
</reference>
<protein>
    <recommendedName>
        <fullName evidence="3 9">Guanylate kinase</fullName>
        <ecNumber evidence="2 9">2.7.4.8</ecNumber>
    </recommendedName>
    <alternativeName>
        <fullName evidence="8 9">GMP kinase</fullName>
    </alternativeName>
</protein>
<dbReference type="EMBL" id="CP116968">
    <property type="protein sequence ID" value="WNM61854.1"/>
    <property type="molecule type" value="Genomic_DNA"/>
</dbReference>